<dbReference type="Proteomes" id="UP000501690">
    <property type="component" value="Linkage Group LG10"/>
</dbReference>
<dbReference type="PANTHER" id="PTHR16684">
    <property type="entry name" value="CENTROMERE PROTEIN C"/>
    <property type="match status" value="1"/>
</dbReference>
<dbReference type="PANTHER" id="PTHR16684:SF11">
    <property type="entry name" value="CENTROMERE PROTEIN C"/>
    <property type="match status" value="1"/>
</dbReference>
<dbReference type="EMBL" id="CP039354">
    <property type="protein sequence ID" value="QCE08935.1"/>
    <property type="molecule type" value="Genomic_DNA"/>
</dbReference>
<dbReference type="Gramene" id="Vigun05g287700.1.v1.2">
    <property type="protein sequence ID" value="Vigun05g287700.1.v1.2"/>
    <property type="gene ID" value="Vigun05g287700.v1.2"/>
</dbReference>
<feature type="region of interest" description="Disordered" evidence="4">
    <location>
        <begin position="568"/>
        <end position="595"/>
    </location>
</feature>
<gene>
    <name evidence="5" type="ORF">DEO72_LG10g153</name>
</gene>
<proteinExistence type="inferred from homology"/>
<sequence>MEKEGDALVDPLANYWGLSLFTSPSLLPPSQPYNSDLDLQTIHTHLKSMALRSPAKLVQGAKSVLDDNPNLFGSEITQDSIFQTTNGAAEDGEFRRQQRPGLGLKRPRFSMKPTKTPSVESLLPTLDLDSLKDPAEFFSAHERLENAKREIQKQLGGASFEYDQNSLSTRPRERRPGLLGNDQLPIKYKHRYPRETSESVLSSQDTLGSQTLDLVAERTDIDEAYVLSSKKKVMDSSATKGNKLDELLDGLLSCNSEDLEGDGAISLLQERLQIKPVAVDKFSVPIFPDSQVTDLKSLQGKKSKPRKALSDIDNLLRGMNTNKKTPIKKSTQITVQQLSSPTPPRSPFASILSLQKHISMSRQPMDHFSLNEIGMENSEHNLVPGRPNELNAHLIKDVVVAKTSTVSDTDRNYTNPSGNSKEDNSRKSLNELNASSAEDIIGVGGTSGAKETVTNGTSTSRKSMESNSREPMFDVDIDSSELHFDIDVGGSGMGKMVGTEDKSNIEPNMIADVVAVDNTSTVLDTDINCTHASDISKEESSEKSSNELIASSIEDITAVGGISLAEDTARNCTSTPQKSIEDNSREPKSVNNVDSYEPLVHMDVDVGGSDMGERVMHDIEDRLNIEANESCQSEDNAGNMQPFTTSIRTDDANLNMDNPLADQSDLAGYQANAVDKRARRSEDDQSNPTGYQADIVQEKTDASMQPVKKQKRVKSRAPTNVSKRQSLAASGTSWNSGVRRSSRIRTRPLEYWKGERPVYGRIHQSLATVIGVKCISPGSDGKPTMKVKSYVSDQHKELFELASSY</sequence>
<feature type="compositionally biased region" description="Basic and acidic residues" evidence="4">
    <location>
        <begin position="579"/>
        <end position="588"/>
    </location>
</feature>
<feature type="compositionally biased region" description="Polar residues" evidence="4">
    <location>
        <begin position="629"/>
        <end position="647"/>
    </location>
</feature>
<dbReference type="AlphaFoldDB" id="A0A4D6N9V8"/>
<evidence type="ECO:0000256" key="2">
    <source>
        <dbReference type="ARBA" id="ARBA00010291"/>
    </source>
</evidence>
<feature type="compositionally biased region" description="Basic and acidic residues" evidence="4">
    <location>
        <begin position="674"/>
        <end position="683"/>
    </location>
</feature>
<dbReference type="GO" id="GO:0019237">
    <property type="term" value="F:centromeric DNA binding"/>
    <property type="evidence" value="ECO:0007669"/>
    <property type="project" value="InterPro"/>
</dbReference>
<dbReference type="GO" id="GO:0051455">
    <property type="term" value="P:spindle attachment to meiosis I kinetochore"/>
    <property type="evidence" value="ECO:0007669"/>
    <property type="project" value="TreeGrafter"/>
</dbReference>
<dbReference type="GO" id="GO:0051382">
    <property type="term" value="P:kinetochore assembly"/>
    <property type="evidence" value="ECO:0007669"/>
    <property type="project" value="InterPro"/>
</dbReference>
<accession>A0A4D6N9V8</accession>
<evidence type="ECO:0000256" key="4">
    <source>
        <dbReference type="SAM" id="MobiDB-lite"/>
    </source>
</evidence>
<dbReference type="InterPro" id="IPR028386">
    <property type="entry name" value="CENP-C/Mif2/cnp3"/>
</dbReference>
<comment type="subcellular location">
    <subcellularLocation>
        <location evidence="1">Nucleus</location>
    </subcellularLocation>
</comment>
<organism evidence="5 6">
    <name type="scientific">Vigna unguiculata</name>
    <name type="common">Cowpea</name>
    <dbReference type="NCBI Taxonomy" id="3917"/>
    <lineage>
        <taxon>Eukaryota</taxon>
        <taxon>Viridiplantae</taxon>
        <taxon>Streptophyta</taxon>
        <taxon>Embryophyta</taxon>
        <taxon>Tracheophyta</taxon>
        <taxon>Spermatophyta</taxon>
        <taxon>Magnoliopsida</taxon>
        <taxon>eudicotyledons</taxon>
        <taxon>Gunneridae</taxon>
        <taxon>Pentapetalae</taxon>
        <taxon>rosids</taxon>
        <taxon>fabids</taxon>
        <taxon>Fabales</taxon>
        <taxon>Fabaceae</taxon>
        <taxon>Papilionoideae</taxon>
        <taxon>50 kb inversion clade</taxon>
        <taxon>NPAAA clade</taxon>
        <taxon>indigoferoid/millettioid clade</taxon>
        <taxon>Phaseoleae</taxon>
        <taxon>Vigna</taxon>
    </lineage>
</organism>
<feature type="compositionally biased region" description="Basic and acidic residues" evidence="4">
    <location>
        <begin position="420"/>
        <end position="429"/>
    </location>
</feature>
<dbReference type="GO" id="GO:0000776">
    <property type="term" value="C:kinetochore"/>
    <property type="evidence" value="ECO:0007669"/>
    <property type="project" value="InterPro"/>
</dbReference>
<evidence type="ECO:0000256" key="1">
    <source>
        <dbReference type="ARBA" id="ARBA00004123"/>
    </source>
</evidence>
<feature type="compositionally biased region" description="Polar residues" evidence="4">
    <location>
        <begin position="452"/>
        <end position="461"/>
    </location>
</feature>
<name>A0A4D6N9V8_VIGUN</name>
<feature type="region of interest" description="Disordered" evidence="4">
    <location>
        <begin position="405"/>
        <end position="471"/>
    </location>
</feature>
<keyword evidence="6" id="KW-1185">Reference proteome</keyword>
<feature type="compositionally biased region" description="Basic and acidic residues" evidence="4">
    <location>
        <begin position="462"/>
        <end position="471"/>
    </location>
</feature>
<dbReference type="GO" id="GO:0051315">
    <property type="term" value="P:attachment of mitotic spindle microtubules to kinetochore"/>
    <property type="evidence" value="ECO:0007669"/>
    <property type="project" value="TreeGrafter"/>
</dbReference>
<evidence type="ECO:0000313" key="5">
    <source>
        <dbReference type="EMBL" id="QCE08935.1"/>
    </source>
</evidence>
<feature type="compositionally biased region" description="Polar residues" evidence="4">
    <location>
        <begin position="405"/>
        <end position="419"/>
    </location>
</feature>
<dbReference type="GO" id="GO:0005634">
    <property type="term" value="C:nucleus"/>
    <property type="evidence" value="ECO:0007669"/>
    <property type="project" value="UniProtKB-SubCell"/>
</dbReference>
<dbReference type="OrthoDB" id="1939643at2759"/>
<reference evidence="5 6" key="1">
    <citation type="submission" date="2019-04" db="EMBL/GenBank/DDBJ databases">
        <title>An improved genome assembly and genetic linkage map for asparagus bean, Vigna unguiculata ssp. sesquipedialis.</title>
        <authorList>
            <person name="Xia Q."/>
            <person name="Zhang R."/>
            <person name="Dong Y."/>
        </authorList>
    </citation>
    <scope>NUCLEOTIDE SEQUENCE [LARGE SCALE GENOMIC DNA]</scope>
    <source>
        <tissue evidence="5">Leaf</tissue>
    </source>
</reference>
<feature type="region of interest" description="Disordered" evidence="4">
    <location>
        <begin position="160"/>
        <end position="184"/>
    </location>
</feature>
<evidence type="ECO:0000313" key="6">
    <source>
        <dbReference type="Proteomes" id="UP000501690"/>
    </source>
</evidence>
<evidence type="ECO:0000256" key="3">
    <source>
        <dbReference type="ARBA" id="ARBA00023242"/>
    </source>
</evidence>
<feature type="region of interest" description="Disordered" evidence="4">
    <location>
        <begin position="629"/>
        <end position="740"/>
    </location>
</feature>
<keyword evidence="3" id="KW-0539">Nucleus</keyword>
<feature type="compositionally biased region" description="Polar residues" evidence="4">
    <location>
        <begin position="717"/>
        <end position="739"/>
    </location>
</feature>
<comment type="similarity">
    <text evidence="2">Belongs to the CENP-C/MIF2 family.</text>
</comment>
<protein>
    <submittedName>
        <fullName evidence="5">Centromere protein C/Mif2/cnp3</fullName>
    </submittedName>
</protein>